<feature type="region of interest" description="Disordered" evidence="11">
    <location>
        <begin position="295"/>
        <end position="342"/>
    </location>
</feature>
<accession>A0A0V0R0K1</accession>
<dbReference type="InterPro" id="IPR027359">
    <property type="entry name" value="Volt_channel_dom_sf"/>
</dbReference>
<comment type="caution">
    <text evidence="14">The sequence shown here is derived from an EMBL/GenBank/DDBJ whole genome shotgun (WGS) entry which is preliminary data.</text>
</comment>
<keyword evidence="6 12" id="KW-1133">Transmembrane helix</keyword>
<evidence type="ECO:0000256" key="1">
    <source>
        <dbReference type="ARBA" id="ARBA00004141"/>
    </source>
</evidence>
<feature type="transmembrane region" description="Helical" evidence="12">
    <location>
        <begin position="454"/>
        <end position="474"/>
    </location>
</feature>
<feature type="domain" description="Ion transport" evidence="13">
    <location>
        <begin position="425"/>
        <end position="661"/>
    </location>
</feature>
<dbReference type="GO" id="GO:0005245">
    <property type="term" value="F:voltage-gated calcium channel activity"/>
    <property type="evidence" value="ECO:0007669"/>
    <property type="project" value="InterPro"/>
</dbReference>
<evidence type="ECO:0000256" key="9">
    <source>
        <dbReference type="ARBA" id="ARBA00023303"/>
    </source>
</evidence>
<evidence type="ECO:0000256" key="6">
    <source>
        <dbReference type="ARBA" id="ARBA00022989"/>
    </source>
</evidence>
<feature type="transmembrane region" description="Helical" evidence="12">
    <location>
        <begin position="86"/>
        <end position="102"/>
    </location>
</feature>
<keyword evidence="15" id="KW-1185">Reference proteome</keyword>
<evidence type="ECO:0000256" key="2">
    <source>
        <dbReference type="ARBA" id="ARBA00022448"/>
    </source>
</evidence>
<evidence type="ECO:0000256" key="11">
    <source>
        <dbReference type="SAM" id="MobiDB-lite"/>
    </source>
</evidence>
<keyword evidence="10" id="KW-0175">Coiled coil</keyword>
<keyword evidence="5" id="KW-0106">Calcium</keyword>
<dbReference type="PANTHER" id="PTHR46988">
    <property type="entry name" value="TWO PORE CALCIUM CHANNEL PROTEIN 1"/>
    <property type="match status" value="1"/>
</dbReference>
<proteinExistence type="predicted"/>
<sequence length="739" mass="87554">MEDIENKEDSKNNDSEYEEVVMVQRRLKKTDQQIRSEKYVEEMTEQLEDIEQATKLTRLKNKMLETNNFRDTPKARKLRKFYKKFNIPRVVVFAMLLILPFFEKPIWCASGNYQDNCQHPDGEPDIFIPNSDLPFINYGRLRRIFRTYLKITYKGFPLLFALFFNVILFVGMGRVLFHDVHVYVDGVDQNYFYDFFEAFYVLTVALTTSNYPGCMLIFYEKYRWAPIFFVVYLVLEYLLLTNMLLGVFYSHFKAALQNKTNEFYLDEDFTQDNVRQYEKYNEKLKLRKQQRKAQKAAEKELKQGSSGGNSSKRNSISSSSIGGIPEYKTGNNSGLRDDVDSDDEIFDDENFQGVQSEYEEELEQLEQLQNERYYTVEEIMKIANRNFKRLQKKEEKKKGKKKAVEAPVSPARQKLRDYLVNDPKFQIFLGTLSFLNLFFLYIQTNNSNDGKISAMGYINLTINSVFLVEGYVKLYALGFKLFIKKFYYIYEFVVVNAAEVFFIIYFLTGKYGYMIEFFILLKTVRFLQMMSKIKSLGIIYASIVSFFPFFQDLFMVVMMQFYLFAGIGEQLFGGRYRSDKFTPDKFQIEDPKYIYNNFNDLASGFIVLFEVIISDGFETHIDIAIYIMGGSKWYRIYWILWYIIGILIALQIMVAFIIDFLVNQWDRFRIEEELKEKELQRKKKEEELRKKIENKRSAITLKSMNNASDMKQNMLYHNDSDFDSRNSSVLNDTQQNLNQ</sequence>
<keyword evidence="2" id="KW-0813">Transport</keyword>
<dbReference type="InParanoid" id="A0A0V0R0K1"/>
<gene>
    <name evidence="14" type="ORF">PPERSA_10273</name>
</gene>
<keyword evidence="4" id="KW-0677">Repeat</keyword>
<evidence type="ECO:0000259" key="13">
    <source>
        <dbReference type="Pfam" id="PF00520"/>
    </source>
</evidence>
<dbReference type="SUPFAM" id="SSF81324">
    <property type="entry name" value="Voltage-gated potassium channels"/>
    <property type="match status" value="2"/>
</dbReference>
<dbReference type="InterPro" id="IPR005821">
    <property type="entry name" value="Ion_trans_dom"/>
</dbReference>
<feature type="transmembrane region" description="Helical" evidence="12">
    <location>
        <begin position="425"/>
        <end position="442"/>
    </location>
</feature>
<feature type="transmembrane region" description="Helical" evidence="12">
    <location>
        <begin position="486"/>
        <end position="505"/>
    </location>
</feature>
<dbReference type="AlphaFoldDB" id="A0A0V0R0K1"/>
<feature type="coiled-coil region" evidence="10">
    <location>
        <begin position="667"/>
        <end position="696"/>
    </location>
</feature>
<feature type="transmembrane region" description="Helical" evidence="12">
    <location>
        <begin position="225"/>
        <end position="249"/>
    </location>
</feature>
<evidence type="ECO:0000313" key="15">
    <source>
        <dbReference type="Proteomes" id="UP000054937"/>
    </source>
</evidence>
<evidence type="ECO:0000256" key="7">
    <source>
        <dbReference type="ARBA" id="ARBA00023065"/>
    </source>
</evidence>
<dbReference type="GO" id="GO:0016020">
    <property type="term" value="C:membrane"/>
    <property type="evidence" value="ECO:0007669"/>
    <property type="project" value="UniProtKB-SubCell"/>
</dbReference>
<feature type="compositionally biased region" description="Low complexity" evidence="11">
    <location>
        <begin position="308"/>
        <end position="324"/>
    </location>
</feature>
<dbReference type="Proteomes" id="UP000054937">
    <property type="component" value="Unassembled WGS sequence"/>
</dbReference>
<keyword evidence="7" id="KW-0406">Ion transport</keyword>
<protein>
    <recommendedName>
        <fullName evidence="13">Ion transport domain-containing protein</fullName>
    </recommendedName>
</protein>
<dbReference type="EMBL" id="LDAU01000078">
    <property type="protein sequence ID" value="KRX07885.1"/>
    <property type="molecule type" value="Genomic_DNA"/>
</dbReference>
<reference evidence="14 15" key="1">
    <citation type="journal article" date="2015" name="Sci. Rep.">
        <title>Genome of the facultative scuticociliatosis pathogen Pseudocohnilembus persalinus provides insight into its virulence through horizontal gene transfer.</title>
        <authorList>
            <person name="Xiong J."/>
            <person name="Wang G."/>
            <person name="Cheng J."/>
            <person name="Tian M."/>
            <person name="Pan X."/>
            <person name="Warren A."/>
            <person name="Jiang C."/>
            <person name="Yuan D."/>
            <person name="Miao W."/>
        </authorList>
    </citation>
    <scope>NUCLEOTIDE SEQUENCE [LARGE SCALE GENOMIC DNA]</scope>
    <source>
        <strain evidence="14">36N120E</strain>
    </source>
</reference>
<keyword evidence="8 12" id="KW-0472">Membrane</keyword>
<dbReference type="Pfam" id="PF00520">
    <property type="entry name" value="Ion_trans"/>
    <property type="match status" value="2"/>
</dbReference>
<feature type="transmembrane region" description="Helical" evidence="12">
    <location>
        <begin position="539"/>
        <end position="563"/>
    </location>
</feature>
<evidence type="ECO:0000313" key="14">
    <source>
        <dbReference type="EMBL" id="KRX07885.1"/>
    </source>
</evidence>
<comment type="subcellular location">
    <subcellularLocation>
        <location evidence="1">Membrane</location>
        <topology evidence="1">Multi-pass membrane protein</topology>
    </subcellularLocation>
</comment>
<dbReference type="Gene3D" id="1.20.120.350">
    <property type="entry name" value="Voltage-gated potassium channels. Chain C"/>
    <property type="match status" value="1"/>
</dbReference>
<feature type="transmembrane region" description="Helical" evidence="12">
    <location>
        <begin position="156"/>
        <end position="177"/>
    </location>
</feature>
<evidence type="ECO:0000256" key="3">
    <source>
        <dbReference type="ARBA" id="ARBA00022692"/>
    </source>
</evidence>
<dbReference type="OrthoDB" id="312549at2759"/>
<dbReference type="InterPro" id="IPR044581">
    <property type="entry name" value="TPC1_plant"/>
</dbReference>
<name>A0A0V0R0K1_PSEPJ</name>
<keyword evidence="9" id="KW-0407">Ion channel</keyword>
<feature type="domain" description="Ion transport" evidence="13">
    <location>
        <begin position="139"/>
        <end position="255"/>
    </location>
</feature>
<evidence type="ECO:0000256" key="10">
    <source>
        <dbReference type="SAM" id="Coils"/>
    </source>
</evidence>
<keyword evidence="3 12" id="KW-0812">Transmembrane</keyword>
<feature type="transmembrane region" description="Helical" evidence="12">
    <location>
        <begin position="636"/>
        <end position="662"/>
    </location>
</feature>
<evidence type="ECO:0000256" key="12">
    <source>
        <dbReference type="SAM" id="Phobius"/>
    </source>
</evidence>
<feature type="transmembrane region" description="Helical" evidence="12">
    <location>
        <begin position="198"/>
        <end position="219"/>
    </location>
</feature>
<dbReference type="OMA" id="HIDIAIY"/>
<dbReference type="PANTHER" id="PTHR46988:SF2">
    <property type="entry name" value="TWO PORE CALCIUM CHANNEL PROTEIN 1"/>
    <property type="match status" value="1"/>
</dbReference>
<dbReference type="Gene3D" id="1.10.287.70">
    <property type="match status" value="2"/>
</dbReference>
<evidence type="ECO:0000256" key="4">
    <source>
        <dbReference type="ARBA" id="ARBA00022737"/>
    </source>
</evidence>
<evidence type="ECO:0000256" key="5">
    <source>
        <dbReference type="ARBA" id="ARBA00022837"/>
    </source>
</evidence>
<organism evidence="14 15">
    <name type="scientific">Pseudocohnilembus persalinus</name>
    <name type="common">Ciliate</name>
    <dbReference type="NCBI Taxonomy" id="266149"/>
    <lineage>
        <taxon>Eukaryota</taxon>
        <taxon>Sar</taxon>
        <taxon>Alveolata</taxon>
        <taxon>Ciliophora</taxon>
        <taxon>Intramacronucleata</taxon>
        <taxon>Oligohymenophorea</taxon>
        <taxon>Scuticociliatia</taxon>
        <taxon>Philasterida</taxon>
        <taxon>Pseudocohnilembidae</taxon>
        <taxon>Pseudocohnilembus</taxon>
    </lineage>
</organism>
<evidence type="ECO:0000256" key="8">
    <source>
        <dbReference type="ARBA" id="ARBA00023136"/>
    </source>
</evidence>